<dbReference type="EnsemblPlants" id="OB01G24920.1">
    <property type="protein sequence ID" value="OB01G24920.1"/>
    <property type="gene ID" value="OB01G24920"/>
</dbReference>
<dbReference type="Gramene" id="OB01G24920.1">
    <property type="protein sequence ID" value="OB01G24920.1"/>
    <property type="gene ID" value="OB01G24920"/>
</dbReference>
<sequence length="59" mass="6712">MGQKLNWRSVFKKVAVSHENQRVGVFYCGEPVLVPQLSQLSADFTHTTNTKFGSHDENF</sequence>
<evidence type="ECO:0000313" key="4">
    <source>
        <dbReference type="Proteomes" id="UP000006038"/>
    </source>
</evidence>
<dbReference type="GO" id="GO:0016491">
    <property type="term" value="F:oxidoreductase activity"/>
    <property type="evidence" value="ECO:0007669"/>
    <property type="project" value="UniProtKB-KW"/>
</dbReference>
<organism evidence="3">
    <name type="scientific">Oryza brachyantha</name>
    <name type="common">malo sina</name>
    <dbReference type="NCBI Taxonomy" id="4533"/>
    <lineage>
        <taxon>Eukaryota</taxon>
        <taxon>Viridiplantae</taxon>
        <taxon>Streptophyta</taxon>
        <taxon>Embryophyta</taxon>
        <taxon>Tracheophyta</taxon>
        <taxon>Spermatophyta</taxon>
        <taxon>Magnoliopsida</taxon>
        <taxon>Liliopsida</taxon>
        <taxon>Poales</taxon>
        <taxon>Poaceae</taxon>
        <taxon>BOP clade</taxon>
        <taxon>Oryzoideae</taxon>
        <taxon>Oryzeae</taxon>
        <taxon>Oryzinae</taxon>
        <taxon>Oryza</taxon>
    </lineage>
</organism>
<accession>J3KZT6</accession>
<keyword evidence="1" id="KW-0560">Oxidoreductase</keyword>
<feature type="domain" description="Ferric reductase NAD binding" evidence="2">
    <location>
        <begin position="6"/>
        <end position="41"/>
    </location>
</feature>
<dbReference type="InterPro" id="IPR039261">
    <property type="entry name" value="FNR_nucleotide-bd"/>
</dbReference>
<dbReference type="Proteomes" id="UP000006038">
    <property type="component" value="Chromosome 1"/>
</dbReference>
<dbReference type="HOGENOM" id="CLU_203595_0_0_1"/>
<dbReference type="STRING" id="4533.J3KZT6"/>
<dbReference type="AlphaFoldDB" id="J3KZT6"/>
<protein>
    <recommendedName>
        <fullName evidence="2">Ferric reductase NAD binding domain-containing protein</fullName>
    </recommendedName>
</protein>
<dbReference type="eggNOG" id="KOG0039">
    <property type="taxonomic scope" value="Eukaryota"/>
</dbReference>
<reference evidence="3" key="2">
    <citation type="submission" date="2013-04" db="UniProtKB">
        <authorList>
            <consortium name="EnsemblPlants"/>
        </authorList>
    </citation>
    <scope>IDENTIFICATION</scope>
</reference>
<evidence type="ECO:0000313" key="3">
    <source>
        <dbReference type="EnsemblPlants" id="OB01G24920.1"/>
    </source>
</evidence>
<evidence type="ECO:0000259" key="2">
    <source>
        <dbReference type="Pfam" id="PF08030"/>
    </source>
</evidence>
<proteinExistence type="predicted"/>
<dbReference type="Gene3D" id="3.40.50.80">
    <property type="entry name" value="Nucleotide-binding domain of ferredoxin-NADP reductase (FNR) module"/>
    <property type="match status" value="1"/>
</dbReference>
<name>J3KZT6_ORYBR</name>
<reference evidence="3" key="1">
    <citation type="journal article" date="2013" name="Nat. Commun.">
        <title>Whole-genome sequencing of Oryza brachyantha reveals mechanisms underlying Oryza genome evolution.</title>
        <authorList>
            <person name="Chen J."/>
            <person name="Huang Q."/>
            <person name="Gao D."/>
            <person name="Wang J."/>
            <person name="Lang Y."/>
            <person name="Liu T."/>
            <person name="Li B."/>
            <person name="Bai Z."/>
            <person name="Luis Goicoechea J."/>
            <person name="Liang C."/>
            <person name="Chen C."/>
            <person name="Zhang W."/>
            <person name="Sun S."/>
            <person name="Liao Y."/>
            <person name="Zhang X."/>
            <person name="Yang L."/>
            <person name="Song C."/>
            <person name="Wang M."/>
            <person name="Shi J."/>
            <person name="Liu G."/>
            <person name="Liu J."/>
            <person name="Zhou H."/>
            <person name="Zhou W."/>
            <person name="Yu Q."/>
            <person name="An N."/>
            <person name="Chen Y."/>
            <person name="Cai Q."/>
            <person name="Wang B."/>
            <person name="Liu B."/>
            <person name="Min J."/>
            <person name="Huang Y."/>
            <person name="Wu H."/>
            <person name="Li Z."/>
            <person name="Zhang Y."/>
            <person name="Yin Y."/>
            <person name="Song W."/>
            <person name="Jiang J."/>
            <person name="Jackson S.A."/>
            <person name="Wing R.A."/>
            <person name="Wang J."/>
            <person name="Chen M."/>
        </authorList>
    </citation>
    <scope>NUCLEOTIDE SEQUENCE [LARGE SCALE GENOMIC DNA]</scope>
    <source>
        <strain evidence="3">cv. IRGC 101232</strain>
    </source>
</reference>
<keyword evidence="4" id="KW-1185">Reference proteome</keyword>
<dbReference type="InterPro" id="IPR013121">
    <property type="entry name" value="Fe_red_NAD-bd_6"/>
</dbReference>
<dbReference type="Pfam" id="PF08030">
    <property type="entry name" value="NAD_binding_6"/>
    <property type="match status" value="1"/>
</dbReference>
<evidence type="ECO:0000256" key="1">
    <source>
        <dbReference type="ARBA" id="ARBA00023002"/>
    </source>
</evidence>